<dbReference type="PANTHER" id="PTHR30290">
    <property type="entry name" value="PERIPLASMIC BINDING COMPONENT OF ABC TRANSPORTER"/>
    <property type="match status" value="1"/>
</dbReference>
<dbReference type="InterPro" id="IPR000914">
    <property type="entry name" value="SBP_5_dom"/>
</dbReference>
<dbReference type="SUPFAM" id="SSF53850">
    <property type="entry name" value="Periplasmic binding protein-like II"/>
    <property type="match status" value="1"/>
</dbReference>
<dbReference type="PIRSF" id="PIRSF002741">
    <property type="entry name" value="MppA"/>
    <property type="match status" value="1"/>
</dbReference>
<dbReference type="EMBL" id="JBHUIJ010000027">
    <property type="protein sequence ID" value="MFD2239135.1"/>
    <property type="molecule type" value="Genomic_DNA"/>
</dbReference>
<comment type="similarity">
    <text evidence="2">Belongs to the bacterial solute-binding protein 5 family.</text>
</comment>
<dbReference type="Proteomes" id="UP001597371">
    <property type="component" value="Unassembled WGS sequence"/>
</dbReference>
<keyword evidence="3 4" id="KW-0732">Signal</keyword>
<feature type="signal peptide" evidence="4">
    <location>
        <begin position="1"/>
        <end position="30"/>
    </location>
</feature>
<accession>A0ABW5CP81</accession>
<gene>
    <name evidence="6" type="ORF">ACFSKQ_16925</name>
</gene>
<protein>
    <submittedName>
        <fullName evidence="6">ABC transporter substrate-binding protein</fullName>
    </submittedName>
</protein>
<evidence type="ECO:0000313" key="6">
    <source>
        <dbReference type="EMBL" id="MFD2239135.1"/>
    </source>
</evidence>
<dbReference type="InterPro" id="IPR039424">
    <property type="entry name" value="SBP_5"/>
</dbReference>
<dbReference type="RefSeq" id="WP_209738736.1">
    <property type="nucleotide sequence ID" value="NZ_CP072611.1"/>
</dbReference>
<evidence type="ECO:0000256" key="2">
    <source>
        <dbReference type="ARBA" id="ARBA00005695"/>
    </source>
</evidence>
<sequence>MRLPSGSITRRARLALAALGLALASGPAGAQTLSIGLQDDPDILDPHRARTFVGRIVFTSLCDKLVDITPELELVPSLATGWSVSEDRLTLTFELREGALFHDGTPIDAAAVKANLDRARALPDSLRKSELASVESVEVVDEGTVALHLSAPDAALLSQLSDRAGMMMSPASFENASPSAAPVCSGPYRFVERVQNDRIVLEKFPEHWDAQSYLVERVVFRAIPDNTVRFANLQSGDLQLIERLGANDTEAAEAAAGITVVPVTGLGYQALAFNLRDEASPLADARVRRALDLAIDRDIINQVVGAGTYQPAYQPFPPASFAHEEGLERAGRDVEGAKALLAEAGHERVAFELSFGNNTAMQQVLELVQAMAAEAGFDISLRPTEFAALQGELREGRFEVAQSGWSGRVDPDGNIHQHVTCGGSLNDGAYCNEAVDRLLNEARETSDPAEREPLYAEAQAILAADKPIVYLYYLPYPFAHTTRLEGFVGYPDGMIRLRGVEMKL</sequence>
<dbReference type="Pfam" id="PF00496">
    <property type="entry name" value="SBP_bac_5"/>
    <property type="match status" value="1"/>
</dbReference>
<dbReference type="CDD" id="cd08511">
    <property type="entry name" value="PBP2_NikA_DppA_OppA_like_5"/>
    <property type="match status" value="1"/>
</dbReference>
<evidence type="ECO:0000256" key="1">
    <source>
        <dbReference type="ARBA" id="ARBA00004418"/>
    </source>
</evidence>
<name>A0ABW5CP81_9HYPH</name>
<feature type="domain" description="Solute-binding protein family 5" evidence="5">
    <location>
        <begin position="73"/>
        <end position="422"/>
    </location>
</feature>
<comment type="caution">
    <text evidence="6">The sequence shown here is derived from an EMBL/GenBank/DDBJ whole genome shotgun (WGS) entry which is preliminary data.</text>
</comment>
<reference evidence="7" key="1">
    <citation type="journal article" date="2019" name="Int. J. Syst. Evol. Microbiol.">
        <title>The Global Catalogue of Microorganisms (GCM) 10K type strain sequencing project: providing services to taxonomists for standard genome sequencing and annotation.</title>
        <authorList>
            <consortium name="The Broad Institute Genomics Platform"/>
            <consortium name="The Broad Institute Genome Sequencing Center for Infectious Disease"/>
            <person name="Wu L."/>
            <person name="Ma J."/>
        </authorList>
    </citation>
    <scope>NUCLEOTIDE SEQUENCE [LARGE SCALE GENOMIC DNA]</scope>
    <source>
        <strain evidence="7">ZS-35-S2</strain>
    </source>
</reference>
<dbReference type="Gene3D" id="3.40.190.10">
    <property type="entry name" value="Periplasmic binding protein-like II"/>
    <property type="match status" value="1"/>
</dbReference>
<organism evidence="6 7">
    <name type="scientific">Aureimonas populi</name>
    <dbReference type="NCBI Taxonomy" id="1701758"/>
    <lineage>
        <taxon>Bacteria</taxon>
        <taxon>Pseudomonadati</taxon>
        <taxon>Pseudomonadota</taxon>
        <taxon>Alphaproteobacteria</taxon>
        <taxon>Hyphomicrobiales</taxon>
        <taxon>Aurantimonadaceae</taxon>
        <taxon>Aureimonas</taxon>
    </lineage>
</organism>
<evidence type="ECO:0000256" key="3">
    <source>
        <dbReference type="ARBA" id="ARBA00022729"/>
    </source>
</evidence>
<dbReference type="PANTHER" id="PTHR30290:SF38">
    <property type="entry name" value="D,D-DIPEPTIDE-BINDING PERIPLASMIC PROTEIN DDPA-RELATED"/>
    <property type="match status" value="1"/>
</dbReference>
<feature type="chain" id="PRO_5045261705" evidence="4">
    <location>
        <begin position="31"/>
        <end position="504"/>
    </location>
</feature>
<comment type="subcellular location">
    <subcellularLocation>
        <location evidence="1">Periplasm</location>
    </subcellularLocation>
</comment>
<proteinExistence type="inferred from homology"/>
<keyword evidence="7" id="KW-1185">Reference proteome</keyword>
<evidence type="ECO:0000256" key="4">
    <source>
        <dbReference type="SAM" id="SignalP"/>
    </source>
</evidence>
<evidence type="ECO:0000313" key="7">
    <source>
        <dbReference type="Proteomes" id="UP001597371"/>
    </source>
</evidence>
<evidence type="ECO:0000259" key="5">
    <source>
        <dbReference type="Pfam" id="PF00496"/>
    </source>
</evidence>
<dbReference type="Gene3D" id="3.10.105.10">
    <property type="entry name" value="Dipeptide-binding Protein, Domain 3"/>
    <property type="match status" value="1"/>
</dbReference>
<dbReference type="InterPro" id="IPR030678">
    <property type="entry name" value="Peptide/Ni-bd"/>
</dbReference>